<dbReference type="RefSeq" id="WP_153278216.1">
    <property type="nucleotide sequence ID" value="NZ_CP034550.1"/>
</dbReference>
<sequence>MRTHLRPRSNPLWRYFLPVLTAVAMAASTVPGQAVADTAAVPEDADHGAPEVPDPLRGEPQALALAQDVDQAFRYSLAVVAADPTRVFPEGTVEADLQRGLGTLPADRLATTSRGAQAVLADPATRVAEFGRYGRIDPREYARLGFRGAFDPRTAPVDWAALSRGLQAQAAQVEADSEVAHERAMAVAAAEGVDPTAATSLVKSVTLRISSVKAVQETSWEPGPDEIAMGGVNVDHGGASKKVDQFWVSQHFNTGEIVVYDAPGLAFAKHDVSGTDPSAPLTFTSTVMIAEKDFGGFGDAIDAAWAKVADIVADAIAQGVGLVLTPYLGKLIASLIGKAVAWLFKVFVEWFVKLVKDEVFKPVVLTKTIPHRYAYMFDNDKVAGWDDLRTDTVSLWFNAFGGSYRVNAHWRLHV</sequence>
<protein>
    <submittedName>
        <fullName evidence="2">Uncharacterized protein</fullName>
    </submittedName>
</protein>
<evidence type="ECO:0000313" key="3">
    <source>
        <dbReference type="Proteomes" id="UP000325787"/>
    </source>
</evidence>
<name>A0A5Q0GZ89_SACSY</name>
<evidence type="ECO:0000313" key="2">
    <source>
        <dbReference type="EMBL" id="QFZ19259.1"/>
    </source>
</evidence>
<gene>
    <name evidence="2" type="ORF">EKG83_19060</name>
</gene>
<feature type="signal peptide" evidence="1">
    <location>
        <begin position="1"/>
        <end position="36"/>
    </location>
</feature>
<dbReference type="KEGG" id="ssyi:EKG83_19060"/>
<dbReference type="AlphaFoldDB" id="A0A5Q0GZ89"/>
<proteinExistence type="predicted"/>
<dbReference type="Proteomes" id="UP000325787">
    <property type="component" value="Chromosome"/>
</dbReference>
<accession>A0A5Q0GZ89</accession>
<evidence type="ECO:0000256" key="1">
    <source>
        <dbReference type="SAM" id="SignalP"/>
    </source>
</evidence>
<feature type="chain" id="PRO_5024921943" evidence="1">
    <location>
        <begin position="37"/>
        <end position="414"/>
    </location>
</feature>
<keyword evidence="1" id="KW-0732">Signal</keyword>
<dbReference type="EMBL" id="CP034550">
    <property type="protein sequence ID" value="QFZ19259.1"/>
    <property type="molecule type" value="Genomic_DNA"/>
</dbReference>
<keyword evidence="3" id="KW-1185">Reference proteome</keyword>
<reference evidence="3" key="1">
    <citation type="journal article" date="2021" name="Curr. Microbiol.">
        <title>Complete genome of nocamycin-producing strain Saccharothrix syringae NRRL B-16468 reveals the biosynthetic potential for secondary metabolites.</title>
        <authorList>
            <person name="Mo X."/>
            <person name="Yang S."/>
        </authorList>
    </citation>
    <scope>NUCLEOTIDE SEQUENCE [LARGE SCALE GENOMIC DNA]</scope>
    <source>
        <strain evidence="3">ATCC 51364 / DSM 43886 / JCM 6844 / KCTC 9398 / NBRC 14523 / NRRL B-16468 / INA 2240</strain>
    </source>
</reference>
<organism evidence="2 3">
    <name type="scientific">Saccharothrix syringae</name>
    <name type="common">Nocardiopsis syringae</name>
    <dbReference type="NCBI Taxonomy" id="103733"/>
    <lineage>
        <taxon>Bacteria</taxon>
        <taxon>Bacillati</taxon>
        <taxon>Actinomycetota</taxon>
        <taxon>Actinomycetes</taxon>
        <taxon>Pseudonocardiales</taxon>
        <taxon>Pseudonocardiaceae</taxon>
        <taxon>Saccharothrix</taxon>
    </lineage>
</organism>
<dbReference type="OrthoDB" id="1551250at2"/>